<dbReference type="Proteomes" id="UP001344888">
    <property type="component" value="Unassembled WGS sequence"/>
</dbReference>
<keyword evidence="2" id="KW-1185">Reference proteome</keyword>
<reference evidence="1 2" key="1">
    <citation type="submission" date="2023-03" db="EMBL/GenBank/DDBJ databases">
        <title>Bacillus Genome Sequencing.</title>
        <authorList>
            <person name="Dunlap C."/>
        </authorList>
    </citation>
    <scope>NUCLEOTIDE SEQUENCE [LARGE SCALE GENOMIC DNA]</scope>
    <source>
        <strain evidence="1 2">B-59205</strain>
    </source>
</reference>
<comment type="caution">
    <text evidence="1">The sequence shown here is derived from an EMBL/GenBank/DDBJ whole genome shotgun (WGS) entry which is preliminary data.</text>
</comment>
<dbReference type="EMBL" id="JARSFG010000042">
    <property type="protein sequence ID" value="MEC1180709.1"/>
    <property type="molecule type" value="Genomic_DNA"/>
</dbReference>
<proteinExistence type="predicted"/>
<evidence type="ECO:0000313" key="1">
    <source>
        <dbReference type="EMBL" id="MEC1180709.1"/>
    </source>
</evidence>
<accession>A0AAW9NPG5</accession>
<sequence>MKEEWISSSDIGKNIDGRIFTLEDYLRVEPAYIDTVMKFLETNQIDFTKYEYYLASIT</sequence>
<dbReference type="AlphaFoldDB" id="A0AAW9NPG5"/>
<name>A0AAW9NPG5_9BACL</name>
<protein>
    <submittedName>
        <fullName evidence="1">Uncharacterized protein</fullName>
    </submittedName>
</protein>
<organism evidence="1 2">
    <name type="scientific">Metasolibacillus meyeri</name>
    <dbReference type="NCBI Taxonomy" id="1071052"/>
    <lineage>
        <taxon>Bacteria</taxon>
        <taxon>Bacillati</taxon>
        <taxon>Bacillota</taxon>
        <taxon>Bacilli</taxon>
        <taxon>Bacillales</taxon>
        <taxon>Caryophanaceae</taxon>
        <taxon>Metasolibacillus</taxon>
    </lineage>
</organism>
<evidence type="ECO:0000313" key="2">
    <source>
        <dbReference type="Proteomes" id="UP001344888"/>
    </source>
</evidence>
<gene>
    <name evidence="1" type="ORF">P9B03_19825</name>
</gene>
<dbReference type="RefSeq" id="WP_326125204.1">
    <property type="nucleotide sequence ID" value="NZ_JARSFG010000042.1"/>
</dbReference>